<feature type="compositionally biased region" description="Basic and acidic residues" evidence="1">
    <location>
        <begin position="518"/>
        <end position="553"/>
    </location>
</feature>
<feature type="compositionally biased region" description="Low complexity" evidence="1">
    <location>
        <begin position="442"/>
        <end position="460"/>
    </location>
</feature>
<feature type="region of interest" description="Disordered" evidence="1">
    <location>
        <begin position="571"/>
        <end position="615"/>
    </location>
</feature>
<feature type="compositionally biased region" description="Basic and acidic residues" evidence="1">
    <location>
        <begin position="462"/>
        <end position="479"/>
    </location>
</feature>
<feature type="compositionally biased region" description="Basic residues" evidence="1">
    <location>
        <begin position="979"/>
        <end position="988"/>
    </location>
</feature>
<dbReference type="Proteomes" id="UP000038045">
    <property type="component" value="Unplaced"/>
</dbReference>
<feature type="compositionally biased region" description="Gly residues" evidence="1">
    <location>
        <begin position="915"/>
        <end position="926"/>
    </location>
</feature>
<feature type="compositionally biased region" description="Basic residues" evidence="1">
    <location>
        <begin position="789"/>
        <end position="800"/>
    </location>
</feature>
<dbReference type="AlphaFoldDB" id="A0A0N4Z3P8"/>
<feature type="region of interest" description="Disordered" evidence="1">
    <location>
        <begin position="415"/>
        <end position="553"/>
    </location>
</feature>
<feature type="compositionally biased region" description="Basic residues" evidence="1">
    <location>
        <begin position="1008"/>
        <end position="1030"/>
    </location>
</feature>
<feature type="compositionally biased region" description="Basic and acidic residues" evidence="1">
    <location>
        <begin position="589"/>
        <end position="605"/>
    </location>
</feature>
<evidence type="ECO:0000256" key="1">
    <source>
        <dbReference type="SAM" id="MobiDB-lite"/>
    </source>
</evidence>
<feature type="compositionally biased region" description="Basic residues" evidence="1">
    <location>
        <begin position="499"/>
        <end position="517"/>
    </location>
</feature>
<feature type="compositionally biased region" description="Basic residues" evidence="1">
    <location>
        <begin position="904"/>
        <end position="914"/>
    </location>
</feature>
<organism evidence="2 3">
    <name type="scientific">Parastrongyloides trichosuri</name>
    <name type="common">Possum-specific nematode worm</name>
    <dbReference type="NCBI Taxonomy" id="131310"/>
    <lineage>
        <taxon>Eukaryota</taxon>
        <taxon>Metazoa</taxon>
        <taxon>Ecdysozoa</taxon>
        <taxon>Nematoda</taxon>
        <taxon>Chromadorea</taxon>
        <taxon>Rhabditida</taxon>
        <taxon>Tylenchina</taxon>
        <taxon>Panagrolaimomorpha</taxon>
        <taxon>Strongyloidoidea</taxon>
        <taxon>Strongyloididae</taxon>
        <taxon>Parastrongyloides</taxon>
    </lineage>
</organism>
<proteinExistence type="predicted"/>
<feature type="compositionally biased region" description="Gly residues" evidence="1">
    <location>
        <begin position="950"/>
        <end position="967"/>
    </location>
</feature>
<feature type="region of interest" description="Disordered" evidence="1">
    <location>
        <begin position="755"/>
        <end position="1037"/>
    </location>
</feature>
<name>A0A0N4Z3P8_PARTI</name>
<feature type="region of interest" description="Disordered" evidence="1">
    <location>
        <begin position="650"/>
        <end position="731"/>
    </location>
</feature>
<dbReference type="WBParaSite" id="PTRK_0000154100.1">
    <property type="protein sequence ID" value="PTRK_0000154100.1"/>
    <property type="gene ID" value="PTRK_0000154100"/>
</dbReference>
<evidence type="ECO:0000313" key="3">
    <source>
        <dbReference type="WBParaSite" id="PTRK_0000154100.1"/>
    </source>
</evidence>
<protein>
    <submittedName>
        <fullName evidence="3">LigA</fullName>
    </submittedName>
</protein>
<feature type="compositionally biased region" description="Basic and acidic residues" evidence="1">
    <location>
        <begin position="423"/>
        <end position="439"/>
    </location>
</feature>
<feature type="compositionally biased region" description="Basic and acidic residues" evidence="1">
    <location>
        <begin position="859"/>
        <end position="879"/>
    </location>
</feature>
<feature type="compositionally biased region" description="Basic residues" evidence="1">
    <location>
        <begin position="480"/>
        <end position="489"/>
    </location>
</feature>
<reference evidence="3" key="1">
    <citation type="submission" date="2017-02" db="UniProtKB">
        <authorList>
            <consortium name="WormBaseParasite"/>
        </authorList>
    </citation>
    <scope>IDENTIFICATION</scope>
</reference>
<accession>A0A0N4Z3P8</accession>
<sequence>MAVRVLEGRAAGLFADRLGLLATLGDLADAGGDGLGRVGRAAIGRLDPDDVGGGVGVPVSVAEVGQGQLDPLAPAVQAPGGHQHVLRLRAVTARVHRQGAADGAGDARIEFQPGDARLGRGARHHAVQRARARRDGVALGRHLAPGAARQPDHHALDPAVAHDQVGADADRRHRHVLGQSLQKVGQIFGVRRNEQGVGRAADTEPSVRPQRLVQQQLAAHGGEVIAPRHHYFRSSPRRRGPMIQVLRVDVGDDRHGAFEAQEGAVALVRLDHHPVAVADLGVGAIGVDDTAVDHRRVQRPGVQQGRDHRGRRRLAVGAADADRELQPHQLGQHLGPTDQRYAAFARHHQLGVRRLDRRGIDHRRDALGHMGRVVADVDAGAQFLEPLGVGAGLGVRALHLIADLQHDLGDAAHADAADADEVDGPKGERNGAKTTDHARLIAAPPRRGAASAGLDAPGAADHQPRDADQRQPELAEGRAARTHAARRLHPAREDPAFRPRAHSRAHRPRARLGRARRVRADREPRTIHHSQDPHRGRRENRTVRPLLDRGGRRGFDRHAARRARLCGEVLHQGGELGPGGQQHPGLLHPGRDQVPRPDPRREDGGGPRLSAGCGHPALLAHDGRFRRQHLPPGQRQGRVALRQIPLAAQAGNAGDLLGRGGEDRRGGSRLPPPRPVRRHRPGRLPRVGLRGAGADTGGSRRPALRHPGCDQDHPGGNPSAQSRLPADQHRSGHRLLGRPAAAGAVVLLSGHPAVTAGHGEFPPDSDQSGQGLPLPELPARRPYADPGGRGRRPPRRRQGRLHQLPRAGGEGEGATALRDLRRPLQPASAVLRQPGGAGTGPPGFGHRVRIVEGLAGTRAEPRPGHGSARKDPSGGRADRPGPVARRASDRQIPGQPEGAEGRRPGHRRRRRRRGQGGAGRGQGSRRGGGDHRAQARRGQAEGRLYAEGGSSAGGRALGAVRRGGPGAVGRRLQAVADRRRSHRLRQGRLRPLEGHRSYARSPTPARQGRSRGGRRRDRPLDRRRRLHQARSHTPVGP</sequence>
<evidence type="ECO:0000313" key="2">
    <source>
        <dbReference type="Proteomes" id="UP000038045"/>
    </source>
</evidence>
<keyword evidence="2" id="KW-1185">Reference proteome</keyword>